<keyword evidence="2" id="KW-1185">Reference proteome</keyword>
<evidence type="ECO:0000313" key="2">
    <source>
        <dbReference type="Proteomes" id="UP000244336"/>
    </source>
</evidence>
<reference evidence="1 2" key="1">
    <citation type="submission" date="2018-04" db="EMBL/GenBank/DDBJ databases">
        <title>WGS assembly of Panicum hallii var. hallii HAL2.</title>
        <authorList>
            <person name="Lovell J."/>
            <person name="Jenkins J."/>
            <person name="Lowry D."/>
            <person name="Mamidi S."/>
            <person name="Sreedasyam A."/>
            <person name="Weng X."/>
            <person name="Barry K."/>
            <person name="Bonette J."/>
            <person name="Campitelli B."/>
            <person name="Daum C."/>
            <person name="Gordon S."/>
            <person name="Gould B."/>
            <person name="Lipzen A."/>
            <person name="MacQueen A."/>
            <person name="Palacio-Mejia J."/>
            <person name="Plott C."/>
            <person name="Shakirov E."/>
            <person name="Shu S."/>
            <person name="Yoshinaga Y."/>
            <person name="Zane M."/>
            <person name="Rokhsar D."/>
            <person name="Grimwood J."/>
            <person name="Schmutz J."/>
            <person name="Juenger T."/>
        </authorList>
    </citation>
    <scope>NUCLEOTIDE SEQUENCE [LARGE SCALE GENOMIC DNA]</scope>
    <source>
        <strain evidence="2">cv. HAL2</strain>
    </source>
</reference>
<organism evidence="1 2">
    <name type="scientific">Panicum hallii var. hallii</name>
    <dbReference type="NCBI Taxonomy" id="1504633"/>
    <lineage>
        <taxon>Eukaryota</taxon>
        <taxon>Viridiplantae</taxon>
        <taxon>Streptophyta</taxon>
        <taxon>Embryophyta</taxon>
        <taxon>Tracheophyta</taxon>
        <taxon>Spermatophyta</taxon>
        <taxon>Magnoliopsida</taxon>
        <taxon>Liliopsida</taxon>
        <taxon>Poales</taxon>
        <taxon>Poaceae</taxon>
        <taxon>PACMAD clade</taxon>
        <taxon>Panicoideae</taxon>
        <taxon>Panicodae</taxon>
        <taxon>Paniceae</taxon>
        <taxon>Panicinae</taxon>
        <taxon>Panicum</taxon>
        <taxon>Panicum sect. Panicum</taxon>
    </lineage>
</organism>
<gene>
    <name evidence="1" type="ORF">GQ55_3G230300</name>
</gene>
<dbReference type="Gramene" id="PUZ65522">
    <property type="protein sequence ID" value="PUZ65522"/>
    <property type="gene ID" value="GQ55_3G230300"/>
</dbReference>
<dbReference type="AlphaFoldDB" id="A0A2T7ECH2"/>
<dbReference type="Proteomes" id="UP000244336">
    <property type="component" value="Chromosome 3"/>
</dbReference>
<evidence type="ECO:0000313" key="1">
    <source>
        <dbReference type="EMBL" id="PUZ65522.1"/>
    </source>
</evidence>
<sequence length="140" mass="14287">MRVVPPPARAPFWLPWEAELATAAGAGLIPCVPGEDKAPDLGSPLAGPCARGRARTRRPPWFVVPSRAATSYGAGPRSRPSVRGSVTSVAPVRRQVVPGPAAVRPLVASSAVAAGPAVPPARALLLSGTSCSRGDLRTLS</sequence>
<accession>A0A2T7ECH2</accession>
<protein>
    <submittedName>
        <fullName evidence="1">Uncharacterized protein</fullName>
    </submittedName>
</protein>
<name>A0A2T7ECH2_9POAL</name>
<proteinExistence type="predicted"/>
<dbReference type="EMBL" id="CM009751">
    <property type="protein sequence ID" value="PUZ65522.1"/>
    <property type="molecule type" value="Genomic_DNA"/>
</dbReference>